<evidence type="ECO:0000313" key="2">
    <source>
        <dbReference type="Proteomes" id="UP000789759"/>
    </source>
</evidence>
<dbReference type="Proteomes" id="UP000789759">
    <property type="component" value="Unassembled WGS sequence"/>
</dbReference>
<proteinExistence type="predicted"/>
<name>A0A9N9NCI7_9GLOM</name>
<organism evidence="1 2">
    <name type="scientific">Cetraspora pellucida</name>
    <dbReference type="NCBI Taxonomy" id="1433469"/>
    <lineage>
        <taxon>Eukaryota</taxon>
        <taxon>Fungi</taxon>
        <taxon>Fungi incertae sedis</taxon>
        <taxon>Mucoromycota</taxon>
        <taxon>Glomeromycotina</taxon>
        <taxon>Glomeromycetes</taxon>
        <taxon>Diversisporales</taxon>
        <taxon>Gigasporaceae</taxon>
        <taxon>Cetraspora</taxon>
    </lineage>
</organism>
<evidence type="ECO:0000313" key="1">
    <source>
        <dbReference type="EMBL" id="CAG8722283.1"/>
    </source>
</evidence>
<accession>A0A9N9NCI7</accession>
<comment type="caution">
    <text evidence="1">The sequence shown here is derived from an EMBL/GenBank/DDBJ whole genome shotgun (WGS) entry which is preliminary data.</text>
</comment>
<dbReference type="AlphaFoldDB" id="A0A9N9NCI7"/>
<protein>
    <submittedName>
        <fullName evidence="1">2432_t:CDS:1</fullName>
    </submittedName>
</protein>
<gene>
    <name evidence="1" type="ORF">CPELLU_LOCUS12971</name>
</gene>
<sequence>MWAYSYTNKYVNYGVRTMQWLETTNSYLKQLLGHMKLLSELISTLNKLTKYQLQHSQYQQNYLHNNICLQCSELLKDVSVIVSDFAYSLLLDQHNLAVTYEVERQKIGLLHVYHHEDYKYSTSN</sequence>
<dbReference type="EMBL" id="CAJVQA010013166">
    <property type="protein sequence ID" value="CAG8722283.1"/>
    <property type="molecule type" value="Genomic_DNA"/>
</dbReference>
<dbReference type="OrthoDB" id="10559827at2759"/>
<reference evidence="1" key="1">
    <citation type="submission" date="2021-06" db="EMBL/GenBank/DDBJ databases">
        <authorList>
            <person name="Kallberg Y."/>
            <person name="Tangrot J."/>
            <person name="Rosling A."/>
        </authorList>
    </citation>
    <scope>NUCLEOTIDE SEQUENCE</scope>
    <source>
        <strain evidence="1">FL966</strain>
    </source>
</reference>
<keyword evidence="2" id="KW-1185">Reference proteome</keyword>